<evidence type="ECO:0000256" key="5">
    <source>
        <dbReference type="ARBA" id="ARBA00081648"/>
    </source>
</evidence>
<dbReference type="SMART" id="SM00320">
    <property type="entry name" value="WD40"/>
    <property type="match status" value="6"/>
</dbReference>
<feature type="domain" description="NWD1/2-like winged helix-turn-helix" evidence="7">
    <location>
        <begin position="588"/>
        <end position="702"/>
    </location>
</feature>
<gene>
    <name evidence="8" type="primary">Nwd2</name>
    <name evidence="8" type="ORF">NYCLEU_R01968</name>
</gene>
<accession>A0A7L4BVL6</accession>
<dbReference type="FunFam" id="2.130.10.10:FF:001157">
    <property type="entry name" value="Leucine-rich repeat and WD repeat-containing protein KIAA1239"/>
    <property type="match status" value="1"/>
</dbReference>
<feature type="non-terminal residue" evidence="8">
    <location>
        <position position="1"/>
    </location>
</feature>
<keyword evidence="9" id="KW-1185">Reference proteome</keyword>
<dbReference type="Proteomes" id="UP000551823">
    <property type="component" value="Unassembled WGS sequence"/>
</dbReference>
<evidence type="ECO:0000313" key="9">
    <source>
        <dbReference type="Proteomes" id="UP000551823"/>
    </source>
</evidence>
<dbReference type="InterPro" id="IPR015943">
    <property type="entry name" value="WD40/YVTN_repeat-like_dom_sf"/>
</dbReference>
<evidence type="ECO:0000313" key="8">
    <source>
        <dbReference type="EMBL" id="NXW41588.1"/>
    </source>
</evidence>
<protein>
    <recommendedName>
        <fullName evidence="4">NACHT and WD repeat domain-containing protein 2</fullName>
    </recommendedName>
    <alternativeName>
        <fullName evidence="5">Leucine-rich repeat and WD repeat-containing protein KIAA1239</fullName>
    </alternativeName>
</protein>
<dbReference type="Pfam" id="PF24883">
    <property type="entry name" value="NPHP3_N"/>
    <property type="match status" value="1"/>
</dbReference>
<dbReference type="InterPro" id="IPR052752">
    <property type="entry name" value="NACHT-WD_repeat"/>
</dbReference>
<dbReference type="InterPro" id="IPR011047">
    <property type="entry name" value="Quinoprotein_ADH-like_sf"/>
</dbReference>
<evidence type="ECO:0000256" key="2">
    <source>
        <dbReference type="ARBA" id="ARBA00022614"/>
    </source>
</evidence>
<dbReference type="Pfam" id="PF25469">
    <property type="entry name" value="WHD_NWD1"/>
    <property type="match status" value="1"/>
</dbReference>
<dbReference type="InterPro" id="IPR056884">
    <property type="entry name" value="NPHP3-like_N"/>
</dbReference>
<dbReference type="PANTHER" id="PTHR19871:SF39">
    <property type="entry name" value="NACHT AND WD REPEAT DOMAIN-CONTAINING PROTEIN 2"/>
    <property type="match status" value="1"/>
</dbReference>
<keyword evidence="3" id="KW-0677">Repeat</keyword>
<dbReference type="SUPFAM" id="SSF50978">
    <property type="entry name" value="WD40 repeat-like"/>
    <property type="match status" value="2"/>
</dbReference>
<dbReference type="FunFam" id="2.130.10.10:FF:000727">
    <property type="entry name" value="NACHT and WD repeat domain containing 2"/>
    <property type="match status" value="1"/>
</dbReference>
<feature type="domain" description="Nephrocystin 3-like N-terminal" evidence="6">
    <location>
        <begin position="361"/>
        <end position="474"/>
    </location>
</feature>
<feature type="non-terminal residue" evidence="8">
    <location>
        <position position="1693"/>
    </location>
</feature>
<dbReference type="FunFam" id="2.130.10.10:FF:000299">
    <property type="entry name" value="NACHT and WD repeat domain containing 2"/>
    <property type="match status" value="1"/>
</dbReference>
<evidence type="ECO:0000256" key="3">
    <source>
        <dbReference type="ARBA" id="ARBA00022737"/>
    </source>
</evidence>
<sequence length="1693" mass="192719">DTIAERNALREHVYPKLREFCRENYGLEFQVIDLYWGVEADEWDSPELQKTRMKLLEDCLKSSAGPCFVGLLGEKYGNIRIPGEVESAEFEMILDAAVEAKLETRILEEWYCRDENAVPPAYYLRPKSEMLKNYQNTMDSSSNSMNENKWQDISEEIKKIFKTAVKLLYEKGKMKHSQAKRYLSSAIEDELDFALGKQTPAFLKKCVCYIRKIANIERFVKIPEMGKYMDVVHSAGKFLRDPEAHEKLIKLRDEFIPTIVASSNLRVYTSVTHCDMKLGYSQEVENHYIEGLGKQFYEDMIDIIQATVQQNFDTETDLLYDEVLQHSSLCKTYSTFYEYRCEALNIVHKYVLPSKTGHINPLIIYGGPCTGKTLLLAEVAKKSYSWLQEEMGPDSDPVVVIRFLGSTETSTDLKNILQSICEQLAVNYRCLVQSYPKKIHDLRDLFINLLNESSFHRPLVIIFDALEQLTDSDDGRKLWWLPIHLPRSVRIILSTLPNKHGILQKLRCLIHEEDNYIELTARDRKMCSQVLKHQLLRVKRKVTSGQQIYVNEAFSKCTLPMFVNLTFREVRNWRSHKDVDESSLCVTVHESIEQLFWSLENKCGSRLLSRALGYITMSKSGLSEMELEDILALDNTVMYELSESVRESNPLRIPYIYIARLKEGLQGYLIERQVKNVTLLLWANRHLQLIAQKLYLHNEEDLHEMHTVMAEYFLGVWSGGRRKPFYSNDQYLNGCPDHDSRGMNEDEKHCMDQTAFDRQAPDQPWVFQCNPLEPDIFFINHRKMTELIHHLTRCGRTDDLLYGVIMNFSWLYTMIRIGQFDKALSDIELAYTYSQEKELKFLASTLRSIKFKVVKYPGSLSAELQQRLLPVVSSLPKLRHLLLECDKDGPKYCSIVPLHSSMDVTYSPERLPLSSSCMHVTEILPTFNPSTIIAALENGSISTWDVETRQLLRQITTAPSVILGMKLTSDEKYLVVATTKNTLLIYDNINSCLLSEVEIKGSKHCGIGGGSSFINGFTLSVNHALAWLEASKDVTVIDLLYGWPLYHFHCWYEVTCVQCSPDGVYAFCGQHLNTATIFHLGSGEKLATVTSEFSGGFVKFLLILDTAQEMVMVDNEGSLSVWNTEEIANPQLTDDFDCRREDSEVVSVELSEDQSAILICKALSIELLDTHVWKVAEKFRAKHNERFISAVLSKNGNCIIASMENTSAIFVWRRDTGQCMASLQEISGTIVRLIKSNHHNMLLSLSTSGVLSIWDIDIITAMSNIDKSGKPIQRLVLPARGELIYTLDGSDSVHKWNFSTGFIEAVFKHEGVVENCVLTSSGEMMVTSDDKCSQYVWHTVSGENIFRINGQKISELMITHNDQFVVSLCEQNASRVWRLATGHRVCNILVALQNAFITTANTFVVGMAKNKVLAVSLWTGSITKKFCCDDGASIVDIKLIPDCPDIIVFITSTETVNIWSLTEEVICRRVQLPTNFLKNLEDFEMSPNGKLGIITRGDENINVLDLYSGKLRVVHGPGVIWRQRLSRDGRYLVYICFRSEEDDDNGAVSSLIVMRLADGKNIGACSLYKTPTFLALSQRHLNIIIGFDDGSIGTYTVVDRVDAALKIKIATSNSRQIFNNTTQVIRPKCHNYSFKVTADCIWRESTEVFARDSPITVTEPEVSEATPTKKHNYCYEKVCSAIDCRGHSFVTDN</sequence>
<evidence type="ECO:0000256" key="4">
    <source>
        <dbReference type="ARBA" id="ARBA00072799"/>
    </source>
</evidence>
<dbReference type="FunFam" id="3.40.50.300:FF:000926">
    <property type="entry name" value="NACHT and WD repeat domain containing 2"/>
    <property type="match status" value="1"/>
</dbReference>
<name>A0A7L4BVL6_9AVES</name>
<dbReference type="Gene3D" id="3.40.50.300">
    <property type="entry name" value="P-loop containing nucleotide triphosphate hydrolases"/>
    <property type="match status" value="1"/>
</dbReference>
<organism evidence="8 9">
    <name type="scientific">Nyctiprogne leucopyga</name>
    <dbReference type="NCBI Taxonomy" id="382315"/>
    <lineage>
        <taxon>Eukaryota</taxon>
        <taxon>Metazoa</taxon>
        <taxon>Chordata</taxon>
        <taxon>Craniata</taxon>
        <taxon>Vertebrata</taxon>
        <taxon>Euteleostomi</taxon>
        <taxon>Archelosauria</taxon>
        <taxon>Archosauria</taxon>
        <taxon>Dinosauria</taxon>
        <taxon>Saurischia</taxon>
        <taxon>Theropoda</taxon>
        <taxon>Coelurosauria</taxon>
        <taxon>Aves</taxon>
        <taxon>Neognathae</taxon>
        <taxon>Neoaves</taxon>
        <taxon>Strisores</taxon>
        <taxon>Caprimulgiformes</taxon>
        <taxon>Caprimulgidae</taxon>
        <taxon>Chordeilinae</taxon>
        <taxon>Nyctiprogne</taxon>
    </lineage>
</organism>
<dbReference type="InterPro" id="IPR001680">
    <property type="entry name" value="WD40_rpt"/>
</dbReference>
<dbReference type="InterPro" id="IPR027417">
    <property type="entry name" value="P-loop_NTPase"/>
</dbReference>
<keyword evidence="1" id="KW-0853">WD repeat</keyword>
<dbReference type="InterPro" id="IPR036322">
    <property type="entry name" value="WD40_repeat_dom_sf"/>
</dbReference>
<proteinExistence type="predicted"/>
<dbReference type="PANTHER" id="PTHR19871">
    <property type="entry name" value="BETA TRANSDUCIN-RELATED PROTEIN"/>
    <property type="match status" value="1"/>
</dbReference>
<dbReference type="SUPFAM" id="SSF50998">
    <property type="entry name" value="Quinoprotein alcohol dehydrogenase-like"/>
    <property type="match status" value="1"/>
</dbReference>
<dbReference type="Gene3D" id="2.130.10.10">
    <property type="entry name" value="YVTN repeat-like/Quinoprotein amine dehydrogenase"/>
    <property type="match status" value="4"/>
</dbReference>
<dbReference type="SUPFAM" id="SSF52540">
    <property type="entry name" value="P-loop containing nucleoside triphosphate hydrolases"/>
    <property type="match status" value="1"/>
</dbReference>
<evidence type="ECO:0000256" key="1">
    <source>
        <dbReference type="ARBA" id="ARBA00022574"/>
    </source>
</evidence>
<dbReference type="EMBL" id="VZZU01000178">
    <property type="protein sequence ID" value="NXW41588.1"/>
    <property type="molecule type" value="Genomic_DNA"/>
</dbReference>
<comment type="caution">
    <text evidence="8">The sequence shown here is derived from an EMBL/GenBank/DDBJ whole genome shotgun (WGS) entry which is preliminary data.</text>
</comment>
<evidence type="ECO:0000259" key="6">
    <source>
        <dbReference type="Pfam" id="PF24883"/>
    </source>
</evidence>
<evidence type="ECO:0000259" key="7">
    <source>
        <dbReference type="Pfam" id="PF25469"/>
    </source>
</evidence>
<keyword evidence="2" id="KW-0433">Leucine-rich repeat</keyword>
<reference evidence="8 9" key="1">
    <citation type="submission" date="2019-09" db="EMBL/GenBank/DDBJ databases">
        <title>Bird 10,000 Genomes (B10K) Project - Family phase.</title>
        <authorList>
            <person name="Zhang G."/>
        </authorList>
    </citation>
    <scope>NUCLEOTIDE SEQUENCE [LARGE SCALE GENOMIC DNA]</scope>
    <source>
        <strain evidence="8">B10K-DU-005-01</strain>
    </source>
</reference>
<dbReference type="InterPro" id="IPR057588">
    <property type="entry name" value="NWD1/2-like_WH"/>
</dbReference>